<evidence type="ECO:0000256" key="1">
    <source>
        <dbReference type="ARBA" id="ARBA00004123"/>
    </source>
</evidence>
<sequence>MMNSPLTYETFYTNSPFSSATDTSESLVHTPSSGEEHTPPHCNKNELESVADRANHCGAYFAALDSQGRTANSQTRPPERFHSVGQTYPAVQDHTYQSPQHQNVYYCYPQGQQQQQQHLQRHPEATTSAGNPRLPAIDNFMKEIQVKEEFAEYYGAFTFPIVLLLPAPNQTMSEYRVEKVGNPLTDPYLHLEQPIYADFTNALNQQEVLNMNFQNNLASNYMGTQMAQPPTVQFNLFDLQNLTNFHTFNQACDTAIPLMHQSPSHPTATTYGMGAHSNFTPPPQDPLVPEQKPIKKRMAAVQCHQNSICSNCKTRETTLWRRNGEGGVECNACNLYFRKNNRKRPLSLRKDGIMKRNRRPRNESPTGSLRRTGHTAAC</sequence>
<dbReference type="PROSITE" id="PS00344">
    <property type="entry name" value="GATA_ZN_FINGER_1"/>
    <property type="match status" value="1"/>
</dbReference>
<evidence type="ECO:0000256" key="2">
    <source>
        <dbReference type="ARBA" id="ARBA00022723"/>
    </source>
</evidence>
<evidence type="ECO:0000259" key="10">
    <source>
        <dbReference type="PROSITE" id="PS50114"/>
    </source>
</evidence>
<dbReference type="PROSITE" id="PS50114">
    <property type="entry name" value="GATA_ZN_FINGER_2"/>
    <property type="match status" value="1"/>
</dbReference>
<dbReference type="GO" id="GO:0045944">
    <property type="term" value="P:positive regulation of transcription by RNA polymerase II"/>
    <property type="evidence" value="ECO:0007669"/>
    <property type="project" value="TreeGrafter"/>
</dbReference>
<dbReference type="EMBL" id="CADEPM010000002">
    <property type="protein sequence ID" value="CAB3400827.1"/>
    <property type="molecule type" value="Genomic_DNA"/>
</dbReference>
<evidence type="ECO:0000313" key="12">
    <source>
        <dbReference type="Proteomes" id="UP000494206"/>
    </source>
</evidence>
<dbReference type="CDD" id="cd00202">
    <property type="entry name" value="ZnF_GATA"/>
    <property type="match status" value="1"/>
</dbReference>
<feature type="region of interest" description="Disordered" evidence="9">
    <location>
        <begin position="13"/>
        <end position="44"/>
    </location>
</feature>
<evidence type="ECO:0000256" key="4">
    <source>
        <dbReference type="ARBA" id="ARBA00022833"/>
    </source>
</evidence>
<dbReference type="PANTHER" id="PTHR10071:SF322">
    <property type="entry name" value="TRANSCRIPTION FACTOR ELT-3"/>
    <property type="match status" value="1"/>
</dbReference>
<dbReference type="GO" id="GO:0008270">
    <property type="term" value="F:zinc ion binding"/>
    <property type="evidence" value="ECO:0007669"/>
    <property type="project" value="UniProtKB-KW"/>
</dbReference>
<dbReference type="GO" id="GO:0005634">
    <property type="term" value="C:nucleus"/>
    <property type="evidence" value="ECO:0007669"/>
    <property type="project" value="UniProtKB-SubCell"/>
</dbReference>
<name>A0A8S1EAW8_9PELO</name>
<proteinExistence type="predicted"/>
<keyword evidence="6" id="KW-0804">Transcription</keyword>
<dbReference type="PANTHER" id="PTHR10071">
    <property type="entry name" value="TRANSCRIPTION FACTOR GATA FAMILY MEMBER"/>
    <property type="match status" value="1"/>
</dbReference>
<dbReference type="Pfam" id="PF00320">
    <property type="entry name" value="GATA"/>
    <property type="match status" value="1"/>
</dbReference>
<evidence type="ECO:0000256" key="6">
    <source>
        <dbReference type="ARBA" id="ARBA00023163"/>
    </source>
</evidence>
<dbReference type="InterPro" id="IPR000679">
    <property type="entry name" value="Znf_GATA"/>
</dbReference>
<dbReference type="InterPro" id="IPR013088">
    <property type="entry name" value="Znf_NHR/GATA"/>
</dbReference>
<gene>
    <name evidence="11" type="ORF">CBOVIS_LOCUS3678</name>
</gene>
<dbReference type="AlphaFoldDB" id="A0A8S1EAW8"/>
<keyword evidence="5" id="KW-0805">Transcription regulation</keyword>
<dbReference type="OrthoDB" id="515401at2759"/>
<keyword evidence="4" id="KW-0862">Zinc</keyword>
<feature type="compositionally biased region" description="Basic and acidic residues" evidence="9">
    <location>
        <begin position="34"/>
        <end position="44"/>
    </location>
</feature>
<feature type="region of interest" description="Disordered" evidence="9">
    <location>
        <begin position="111"/>
        <end position="133"/>
    </location>
</feature>
<evidence type="ECO:0000256" key="8">
    <source>
        <dbReference type="PROSITE-ProRule" id="PRU00094"/>
    </source>
</evidence>
<comment type="caution">
    <text evidence="11">The sequence shown here is derived from an EMBL/GenBank/DDBJ whole genome shotgun (WGS) entry which is preliminary data.</text>
</comment>
<feature type="domain" description="GATA-type" evidence="10">
    <location>
        <begin position="303"/>
        <end position="356"/>
    </location>
</feature>
<dbReference type="GO" id="GO:0000978">
    <property type="term" value="F:RNA polymerase II cis-regulatory region sequence-specific DNA binding"/>
    <property type="evidence" value="ECO:0007669"/>
    <property type="project" value="TreeGrafter"/>
</dbReference>
<keyword evidence="2" id="KW-0479">Metal-binding</keyword>
<dbReference type="GO" id="GO:0000122">
    <property type="term" value="P:negative regulation of transcription by RNA polymerase II"/>
    <property type="evidence" value="ECO:0007669"/>
    <property type="project" value="TreeGrafter"/>
</dbReference>
<reference evidence="11 12" key="1">
    <citation type="submission" date="2020-04" db="EMBL/GenBank/DDBJ databases">
        <authorList>
            <person name="Laetsch R D."/>
            <person name="Stevens L."/>
            <person name="Kumar S."/>
            <person name="Blaxter L. M."/>
        </authorList>
    </citation>
    <scope>NUCLEOTIDE SEQUENCE [LARGE SCALE GENOMIC DNA]</scope>
</reference>
<keyword evidence="3 8" id="KW-0863">Zinc-finger</keyword>
<dbReference type="PRINTS" id="PR00619">
    <property type="entry name" value="GATAZNFINGER"/>
</dbReference>
<dbReference type="Proteomes" id="UP000494206">
    <property type="component" value="Unassembled WGS sequence"/>
</dbReference>
<evidence type="ECO:0000313" key="11">
    <source>
        <dbReference type="EMBL" id="CAB3400827.1"/>
    </source>
</evidence>
<keyword evidence="12" id="KW-1185">Reference proteome</keyword>
<feature type="region of interest" description="Disordered" evidence="9">
    <location>
        <begin position="346"/>
        <end position="378"/>
    </location>
</feature>
<dbReference type="SMART" id="SM00401">
    <property type="entry name" value="ZnF_GATA"/>
    <property type="match status" value="1"/>
</dbReference>
<evidence type="ECO:0000256" key="9">
    <source>
        <dbReference type="SAM" id="MobiDB-lite"/>
    </source>
</evidence>
<dbReference type="InterPro" id="IPR039355">
    <property type="entry name" value="Transcription_factor_GATA"/>
</dbReference>
<keyword evidence="7" id="KW-0539">Nucleus</keyword>
<feature type="compositionally biased region" description="Polar residues" evidence="9">
    <location>
        <begin position="13"/>
        <end position="33"/>
    </location>
</feature>
<dbReference type="GO" id="GO:0000981">
    <property type="term" value="F:DNA-binding transcription factor activity, RNA polymerase II-specific"/>
    <property type="evidence" value="ECO:0007669"/>
    <property type="project" value="TreeGrafter"/>
</dbReference>
<accession>A0A8S1EAW8</accession>
<evidence type="ECO:0000256" key="3">
    <source>
        <dbReference type="ARBA" id="ARBA00022771"/>
    </source>
</evidence>
<dbReference type="FunFam" id="3.30.50.10:FF:000045">
    <property type="entry name" value="Transcription factor elt-7"/>
    <property type="match status" value="1"/>
</dbReference>
<comment type="subcellular location">
    <subcellularLocation>
        <location evidence="1">Nucleus</location>
    </subcellularLocation>
</comment>
<dbReference type="Gene3D" id="3.30.50.10">
    <property type="entry name" value="Erythroid Transcription Factor GATA-1, subunit A"/>
    <property type="match status" value="1"/>
</dbReference>
<evidence type="ECO:0000256" key="5">
    <source>
        <dbReference type="ARBA" id="ARBA00023015"/>
    </source>
</evidence>
<protein>
    <recommendedName>
        <fullName evidence="10">GATA-type domain-containing protein</fullName>
    </recommendedName>
</protein>
<organism evidence="11 12">
    <name type="scientific">Caenorhabditis bovis</name>
    <dbReference type="NCBI Taxonomy" id="2654633"/>
    <lineage>
        <taxon>Eukaryota</taxon>
        <taxon>Metazoa</taxon>
        <taxon>Ecdysozoa</taxon>
        <taxon>Nematoda</taxon>
        <taxon>Chromadorea</taxon>
        <taxon>Rhabditida</taxon>
        <taxon>Rhabditina</taxon>
        <taxon>Rhabditomorpha</taxon>
        <taxon>Rhabditoidea</taxon>
        <taxon>Rhabditidae</taxon>
        <taxon>Peloderinae</taxon>
        <taxon>Caenorhabditis</taxon>
    </lineage>
</organism>
<evidence type="ECO:0000256" key="7">
    <source>
        <dbReference type="ARBA" id="ARBA00023242"/>
    </source>
</evidence>
<dbReference type="GO" id="GO:0045165">
    <property type="term" value="P:cell fate commitment"/>
    <property type="evidence" value="ECO:0007669"/>
    <property type="project" value="TreeGrafter"/>
</dbReference>
<dbReference type="SUPFAM" id="SSF57716">
    <property type="entry name" value="Glucocorticoid receptor-like (DNA-binding domain)"/>
    <property type="match status" value="1"/>
</dbReference>